<dbReference type="OrthoDB" id="346907at2759"/>
<dbReference type="SMART" id="SM00220">
    <property type="entry name" value="S_TKc"/>
    <property type="match status" value="1"/>
</dbReference>
<dbReference type="PANTHER" id="PTHR24348">
    <property type="entry name" value="SERINE/THREONINE-PROTEIN KINASE UNC-51-RELATED"/>
    <property type="match status" value="1"/>
</dbReference>
<dbReference type="SUPFAM" id="SSF56112">
    <property type="entry name" value="Protein kinase-like (PK-like)"/>
    <property type="match status" value="1"/>
</dbReference>
<dbReference type="InterPro" id="IPR017441">
    <property type="entry name" value="Protein_kinase_ATP_BS"/>
</dbReference>
<dbReference type="PROSITE" id="PS50011">
    <property type="entry name" value="PROTEIN_KINASE_DOM"/>
    <property type="match status" value="1"/>
</dbReference>
<dbReference type="GO" id="GO:0042594">
    <property type="term" value="P:response to starvation"/>
    <property type="evidence" value="ECO:0007669"/>
    <property type="project" value="TreeGrafter"/>
</dbReference>
<dbReference type="InterPro" id="IPR045269">
    <property type="entry name" value="Atg1-like"/>
</dbReference>
<feature type="compositionally biased region" description="Basic and acidic residues" evidence="7">
    <location>
        <begin position="17"/>
        <end position="26"/>
    </location>
</feature>
<dbReference type="GO" id="GO:0005524">
    <property type="term" value="F:ATP binding"/>
    <property type="evidence" value="ECO:0007669"/>
    <property type="project" value="UniProtKB-UniRule"/>
</dbReference>
<dbReference type="InterPro" id="IPR011009">
    <property type="entry name" value="Kinase-like_dom_sf"/>
</dbReference>
<feature type="binding site" evidence="6">
    <location>
        <position position="57"/>
    </location>
    <ligand>
        <name>ATP</name>
        <dbReference type="ChEBI" id="CHEBI:30616"/>
    </ligand>
</feature>
<gene>
    <name evidence="9" type="ORF">K435DRAFT_905447</name>
</gene>
<evidence type="ECO:0000256" key="4">
    <source>
        <dbReference type="ARBA" id="ARBA00022777"/>
    </source>
</evidence>
<feature type="domain" description="Protein kinase" evidence="8">
    <location>
        <begin position="28"/>
        <end position="272"/>
    </location>
</feature>
<keyword evidence="3 6" id="KW-0547">Nucleotide-binding</keyword>
<dbReference type="GO" id="GO:0004674">
    <property type="term" value="F:protein serine/threonine kinase activity"/>
    <property type="evidence" value="ECO:0007669"/>
    <property type="project" value="UniProtKB-EC"/>
</dbReference>
<evidence type="ECO:0000256" key="7">
    <source>
        <dbReference type="SAM" id="MobiDB-lite"/>
    </source>
</evidence>
<feature type="region of interest" description="Disordered" evidence="7">
    <location>
        <begin position="1"/>
        <end position="28"/>
    </location>
</feature>
<sequence length="272" mass="30755">MTAPRTKSSASSAAGSSRREDNDDAKPYVLSTEIGKGSFATVYKGYHEDSRKRVAIKAVKREKLSPKLLDNLQSEIHILKALSHRHITKLIEIVRSDRYILTNYIKKRGRVETLEYIPRAAPKYYPHPPTGGLDEIVVRSFLWELARALKFLQHRNLIHRDIKPQNLPLNPAPPSELARGHPLSVPILKVADFGFARSLPNAGIPKMIQKEGIWRPVMPEHRKVIPPEVLDENAMIRPSRLNFRRTSTLGKDGEGSPPPAETPLPYVVDFFQ</sequence>
<dbReference type="InterPro" id="IPR000719">
    <property type="entry name" value="Prot_kinase_dom"/>
</dbReference>
<proteinExistence type="predicted"/>
<dbReference type="GO" id="GO:0034045">
    <property type="term" value="C:phagophore assembly site membrane"/>
    <property type="evidence" value="ECO:0007669"/>
    <property type="project" value="TreeGrafter"/>
</dbReference>
<dbReference type="AlphaFoldDB" id="A0A4S8LTW2"/>
<dbReference type="GO" id="GO:0034727">
    <property type="term" value="P:piecemeal microautophagy of the nucleus"/>
    <property type="evidence" value="ECO:0007669"/>
    <property type="project" value="TreeGrafter"/>
</dbReference>
<evidence type="ECO:0000256" key="3">
    <source>
        <dbReference type="ARBA" id="ARBA00022741"/>
    </source>
</evidence>
<dbReference type="Gene3D" id="1.10.510.10">
    <property type="entry name" value="Transferase(Phosphotransferase) domain 1"/>
    <property type="match status" value="1"/>
</dbReference>
<accession>A0A4S8LTW2</accession>
<evidence type="ECO:0000256" key="6">
    <source>
        <dbReference type="PROSITE-ProRule" id="PRU10141"/>
    </source>
</evidence>
<keyword evidence="10" id="KW-1185">Reference proteome</keyword>
<dbReference type="GO" id="GO:0000422">
    <property type="term" value="P:autophagy of mitochondrion"/>
    <property type="evidence" value="ECO:0007669"/>
    <property type="project" value="TreeGrafter"/>
</dbReference>
<protein>
    <recommendedName>
        <fullName evidence="1">non-specific serine/threonine protein kinase</fullName>
        <ecNumber evidence="1">2.7.11.1</ecNumber>
    </recommendedName>
</protein>
<dbReference type="EC" id="2.7.11.1" evidence="1"/>
<evidence type="ECO:0000313" key="10">
    <source>
        <dbReference type="Proteomes" id="UP000297245"/>
    </source>
</evidence>
<dbReference type="GO" id="GO:0005776">
    <property type="term" value="C:autophagosome"/>
    <property type="evidence" value="ECO:0007669"/>
    <property type="project" value="TreeGrafter"/>
</dbReference>
<evidence type="ECO:0000256" key="5">
    <source>
        <dbReference type="ARBA" id="ARBA00022840"/>
    </source>
</evidence>
<keyword evidence="2" id="KW-0808">Transferase</keyword>
<dbReference type="GO" id="GO:0000045">
    <property type="term" value="P:autophagosome assembly"/>
    <property type="evidence" value="ECO:0007669"/>
    <property type="project" value="TreeGrafter"/>
</dbReference>
<dbReference type="PANTHER" id="PTHR24348:SF22">
    <property type="entry name" value="NON-SPECIFIC SERINE_THREONINE PROTEIN KINASE"/>
    <property type="match status" value="1"/>
</dbReference>
<dbReference type="GO" id="GO:0010506">
    <property type="term" value="P:regulation of autophagy"/>
    <property type="evidence" value="ECO:0007669"/>
    <property type="project" value="InterPro"/>
</dbReference>
<dbReference type="GO" id="GO:0061709">
    <property type="term" value="P:reticulophagy"/>
    <property type="evidence" value="ECO:0007669"/>
    <property type="project" value="TreeGrafter"/>
</dbReference>
<keyword evidence="4 9" id="KW-0418">Kinase</keyword>
<dbReference type="PROSITE" id="PS00107">
    <property type="entry name" value="PROTEIN_KINASE_ATP"/>
    <property type="match status" value="1"/>
</dbReference>
<evidence type="ECO:0000256" key="1">
    <source>
        <dbReference type="ARBA" id="ARBA00012513"/>
    </source>
</evidence>
<name>A0A4S8LTW2_DENBC</name>
<dbReference type="Pfam" id="PF00069">
    <property type="entry name" value="Pkinase"/>
    <property type="match status" value="1"/>
</dbReference>
<organism evidence="9 10">
    <name type="scientific">Dendrothele bispora (strain CBS 962.96)</name>
    <dbReference type="NCBI Taxonomy" id="1314807"/>
    <lineage>
        <taxon>Eukaryota</taxon>
        <taxon>Fungi</taxon>
        <taxon>Dikarya</taxon>
        <taxon>Basidiomycota</taxon>
        <taxon>Agaricomycotina</taxon>
        <taxon>Agaricomycetes</taxon>
        <taxon>Agaricomycetidae</taxon>
        <taxon>Agaricales</taxon>
        <taxon>Agaricales incertae sedis</taxon>
        <taxon>Dendrothele</taxon>
    </lineage>
</organism>
<evidence type="ECO:0000259" key="8">
    <source>
        <dbReference type="PROSITE" id="PS50011"/>
    </source>
</evidence>
<evidence type="ECO:0000256" key="2">
    <source>
        <dbReference type="ARBA" id="ARBA00022679"/>
    </source>
</evidence>
<reference evidence="9 10" key="1">
    <citation type="journal article" date="2019" name="Nat. Ecol. Evol.">
        <title>Megaphylogeny resolves global patterns of mushroom evolution.</title>
        <authorList>
            <person name="Varga T."/>
            <person name="Krizsan K."/>
            <person name="Foldi C."/>
            <person name="Dima B."/>
            <person name="Sanchez-Garcia M."/>
            <person name="Sanchez-Ramirez S."/>
            <person name="Szollosi G.J."/>
            <person name="Szarkandi J.G."/>
            <person name="Papp V."/>
            <person name="Albert L."/>
            <person name="Andreopoulos W."/>
            <person name="Angelini C."/>
            <person name="Antonin V."/>
            <person name="Barry K.W."/>
            <person name="Bougher N.L."/>
            <person name="Buchanan P."/>
            <person name="Buyck B."/>
            <person name="Bense V."/>
            <person name="Catcheside P."/>
            <person name="Chovatia M."/>
            <person name="Cooper J."/>
            <person name="Damon W."/>
            <person name="Desjardin D."/>
            <person name="Finy P."/>
            <person name="Geml J."/>
            <person name="Haridas S."/>
            <person name="Hughes K."/>
            <person name="Justo A."/>
            <person name="Karasinski D."/>
            <person name="Kautmanova I."/>
            <person name="Kiss B."/>
            <person name="Kocsube S."/>
            <person name="Kotiranta H."/>
            <person name="LaButti K.M."/>
            <person name="Lechner B.E."/>
            <person name="Liimatainen K."/>
            <person name="Lipzen A."/>
            <person name="Lukacs Z."/>
            <person name="Mihaltcheva S."/>
            <person name="Morgado L.N."/>
            <person name="Niskanen T."/>
            <person name="Noordeloos M.E."/>
            <person name="Ohm R.A."/>
            <person name="Ortiz-Santana B."/>
            <person name="Ovrebo C."/>
            <person name="Racz N."/>
            <person name="Riley R."/>
            <person name="Savchenko A."/>
            <person name="Shiryaev A."/>
            <person name="Soop K."/>
            <person name="Spirin V."/>
            <person name="Szebenyi C."/>
            <person name="Tomsovsky M."/>
            <person name="Tulloss R.E."/>
            <person name="Uehling J."/>
            <person name="Grigoriev I.V."/>
            <person name="Vagvolgyi C."/>
            <person name="Papp T."/>
            <person name="Martin F.M."/>
            <person name="Miettinen O."/>
            <person name="Hibbett D.S."/>
            <person name="Nagy L.G."/>
        </authorList>
    </citation>
    <scope>NUCLEOTIDE SEQUENCE [LARGE SCALE GENOMIC DNA]</scope>
    <source>
        <strain evidence="9 10">CBS 962.96</strain>
    </source>
</reference>
<dbReference type="Proteomes" id="UP000297245">
    <property type="component" value="Unassembled WGS sequence"/>
</dbReference>
<keyword evidence="5 6" id="KW-0067">ATP-binding</keyword>
<dbReference type="EMBL" id="ML179268">
    <property type="protein sequence ID" value="THU92780.1"/>
    <property type="molecule type" value="Genomic_DNA"/>
</dbReference>
<dbReference type="GO" id="GO:0005829">
    <property type="term" value="C:cytosol"/>
    <property type="evidence" value="ECO:0007669"/>
    <property type="project" value="TreeGrafter"/>
</dbReference>
<evidence type="ECO:0000313" key="9">
    <source>
        <dbReference type="EMBL" id="THU92780.1"/>
    </source>
</evidence>